<reference evidence="2 3" key="1">
    <citation type="journal article" date="2014" name="PLoS ONE">
        <title>Global Analysis of Gene Expression Profiles in Physic Nut (Jatropha curcas L.) Seedlings Exposed to Salt Stress.</title>
        <authorList>
            <person name="Zhang L."/>
            <person name="Zhang C."/>
            <person name="Wu P."/>
            <person name="Chen Y."/>
            <person name="Li M."/>
            <person name="Jiang H."/>
            <person name="Wu G."/>
        </authorList>
    </citation>
    <scope>NUCLEOTIDE SEQUENCE [LARGE SCALE GENOMIC DNA]</scope>
    <source>
        <strain evidence="3">cv. GZQX0401</strain>
        <tissue evidence="2">Young leaves</tissue>
    </source>
</reference>
<evidence type="ECO:0000313" key="3">
    <source>
        <dbReference type="Proteomes" id="UP000027138"/>
    </source>
</evidence>
<dbReference type="AlphaFoldDB" id="A0A067L3T1"/>
<keyword evidence="3" id="KW-1185">Reference proteome</keyword>
<protein>
    <submittedName>
        <fullName evidence="2">Uncharacterized protein</fullName>
    </submittedName>
</protein>
<organism evidence="2 3">
    <name type="scientific">Jatropha curcas</name>
    <name type="common">Barbados nut</name>
    <dbReference type="NCBI Taxonomy" id="180498"/>
    <lineage>
        <taxon>Eukaryota</taxon>
        <taxon>Viridiplantae</taxon>
        <taxon>Streptophyta</taxon>
        <taxon>Embryophyta</taxon>
        <taxon>Tracheophyta</taxon>
        <taxon>Spermatophyta</taxon>
        <taxon>Magnoliopsida</taxon>
        <taxon>eudicotyledons</taxon>
        <taxon>Gunneridae</taxon>
        <taxon>Pentapetalae</taxon>
        <taxon>rosids</taxon>
        <taxon>fabids</taxon>
        <taxon>Malpighiales</taxon>
        <taxon>Euphorbiaceae</taxon>
        <taxon>Crotonoideae</taxon>
        <taxon>Jatropheae</taxon>
        <taxon>Jatropha</taxon>
    </lineage>
</organism>
<dbReference type="Proteomes" id="UP000027138">
    <property type="component" value="Unassembled WGS sequence"/>
</dbReference>
<dbReference type="EMBL" id="KK914280">
    <property type="protein sequence ID" value="KDP43126.1"/>
    <property type="molecule type" value="Genomic_DNA"/>
</dbReference>
<sequence length="161" mass="18258">MTGNNFNFAKYATADDSLARIYENGDRKYAGEELKTKEEIVSPAGLAEKARRMLTTLLPDRNATAALVLGAVAEKERRGRYRSFAVDETKLESTDRTGFPGKSKRTVEGEAILIERAISLLLRYNPTGRRKRVRRRSSDRPAKSDVAEKMKTRRRESCCQR</sequence>
<evidence type="ECO:0000313" key="2">
    <source>
        <dbReference type="EMBL" id="KDP43126.1"/>
    </source>
</evidence>
<evidence type="ECO:0000256" key="1">
    <source>
        <dbReference type="SAM" id="MobiDB-lite"/>
    </source>
</evidence>
<name>A0A067L3T1_JATCU</name>
<feature type="region of interest" description="Disordered" evidence="1">
    <location>
        <begin position="129"/>
        <end position="161"/>
    </location>
</feature>
<feature type="compositionally biased region" description="Basic and acidic residues" evidence="1">
    <location>
        <begin position="136"/>
        <end position="161"/>
    </location>
</feature>
<gene>
    <name evidence="2" type="ORF">JCGZ_26659</name>
</gene>
<proteinExistence type="predicted"/>
<accession>A0A067L3T1</accession>